<accession>A0ABY1A9W8</accession>
<comment type="caution">
    <text evidence="3">The sequence shown here is derived from an EMBL/GenBank/DDBJ whole genome shotgun (WGS) entry which is preliminary data.</text>
</comment>
<feature type="domain" description="Peptidase M16 C-terminal" evidence="2">
    <location>
        <begin position="181"/>
        <end position="364"/>
    </location>
</feature>
<dbReference type="Proteomes" id="UP000182089">
    <property type="component" value="Unassembled WGS sequence"/>
</dbReference>
<dbReference type="Gene3D" id="3.30.830.10">
    <property type="entry name" value="Metalloenzyme, LuxS/M16 peptidase-like"/>
    <property type="match status" value="2"/>
</dbReference>
<dbReference type="SUPFAM" id="SSF63411">
    <property type="entry name" value="LuxS/MPP-like metallohydrolase"/>
    <property type="match status" value="2"/>
</dbReference>
<dbReference type="NCBIfam" id="NF047421">
    <property type="entry name" value="YfmH_fam"/>
    <property type="match status" value="1"/>
</dbReference>
<evidence type="ECO:0000259" key="1">
    <source>
        <dbReference type="Pfam" id="PF00675"/>
    </source>
</evidence>
<dbReference type="PANTHER" id="PTHR11851">
    <property type="entry name" value="METALLOPROTEASE"/>
    <property type="match status" value="1"/>
</dbReference>
<dbReference type="InterPro" id="IPR011249">
    <property type="entry name" value="Metalloenz_LuxS/M16"/>
</dbReference>
<dbReference type="Pfam" id="PF00675">
    <property type="entry name" value="Peptidase_M16"/>
    <property type="match status" value="1"/>
</dbReference>
<feature type="domain" description="Peptidase M16 N-terminal" evidence="1">
    <location>
        <begin position="63"/>
        <end position="150"/>
    </location>
</feature>
<evidence type="ECO:0000313" key="3">
    <source>
        <dbReference type="EMBL" id="SEM42860.1"/>
    </source>
</evidence>
<dbReference type="PANTHER" id="PTHR11851:SF134">
    <property type="entry name" value="ZINC-DEPENDENT PROTEASE"/>
    <property type="match status" value="1"/>
</dbReference>
<dbReference type="EMBL" id="FOCC01000002">
    <property type="protein sequence ID" value="SEM42860.1"/>
    <property type="molecule type" value="Genomic_DNA"/>
</dbReference>
<name>A0ABY1A9W8_9LACO</name>
<reference evidence="3 4" key="1">
    <citation type="submission" date="2016-10" db="EMBL/GenBank/DDBJ databases">
        <authorList>
            <person name="Varghese N."/>
            <person name="Submissions S."/>
        </authorList>
    </citation>
    <scope>NUCLEOTIDE SEQUENCE [LARGE SCALE GENOMIC DNA]</scope>
    <source>
        <strain evidence="3 4">WC1T17</strain>
    </source>
</reference>
<organism evidence="3 4">
    <name type="scientific">Ligilactobacillus ruminis</name>
    <dbReference type="NCBI Taxonomy" id="1623"/>
    <lineage>
        <taxon>Bacteria</taxon>
        <taxon>Bacillati</taxon>
        <taxon>Bacillota</taxon>
        <taxon>Bacilli</taxon>
        <taxon>Lactobacillales</taxon>
        <taxon>Lactobacillaceae</taxon>
        <taxon>Ligilactobacillus</taxon>
    </lineage>
</organism>
<evidence type="ECO:0000259" key="2">
    <source>
        <dbReference type="Pfam" id="PF05193"/>
    </source>
</evidence>
<protein>
    <submittedName>
        <fullName evidence="3">Predicted Zn-dependent peptidase</fullName>
    </submittedName>
</protein>
<dbReference type="InterPro" id="IPR011765">
    <property type="entry name" value="Pept_M16_N"/>
</dbReference>
<dbReference type="InterPro" id="IPR050361">
    <property type="entry name" value="MPP/UQCRC_Complex"/>
</dbReference>
<gene>
    <name evidence="3" type="ORF">SAMN05216431_102194</name>
</gene>
<proteinExistence type="predicted"/>
<dbReference type="Pfam" id="PF05193">
    <property type="entry name" value="Peptidase_M16_C"/>
    <property type="match status" value="1"/>
</dbReference>
<evidence type="ECO:0000313" key="4">
    <source>
        <dbReference type="Proteomes" id="UP000182089"/>
    </source>
</evidence>
<dbReference type="InterPro" id="IPR007863">
    <property type="entry name" value="Peptidase_M16_C"/>
</dbReference>
<sequence length="434" mass="49619">MKEITYPRYHEVLYTTVLDNGLRVNLLPRKNFHKTYGLLTVNYGSIDNTFMPYGQDELIKVPDGIAHFLEHKMFEKKDYDAFDLFGKYGANSNAYTSFTRTSYLFSTTRNIEQCLNTLLDFVQKPYFTDQTVAKEQGIIGQEIKMYDDDPGWRLYFGMVGNLYPNSPLAVDIAGSVESIKKITAQDLYMCHRTFYQPSNMNLFVVGGFEPEEMLSTIRQNQAKKQFEPAIPVTRATFESDLDGQDIIPYRMIELDVQRPETIVGIKGLDEVPKGRAGLFYKLKLEMLMYLLYDETTPQYMELYNKGILDDSFGYDVSLGRGHHFVTISGDTDSPQDLSNAIIEIAENALKLLEGKEEAFELAKKEFVGRTLASMNSLETIANRYEGSLFDYATLFDVVPLYEQMTLDDIKGLAKSFIKSEAMSVYQILPKEDVQ</sequence>